<keyword evidence="3" id="KW-1185">Reference proteome</keyword>
<gene>
    <name evidence="2" type="ORF">PG994_011897</name>
</gene>
<organism evidence="2 3">
    <name type="scientific">Apiospora phragmitis</name>
    <dbReference type="NCBI Taxonomy" id="2905665"/>
    <lineage>
        <taxon>Eukaryota</taxon>
        <taxon>Fungi</taxon>
        <taxon>Dikarya</taxon>
        <taxon>Ascomycota</taxon>
        <taxon>Pezizomycotina</taxon>
        <taxon>Sordariomycetes</taxon>
        <taxon>Xylariomycetidae</taxon>
        <taxon>Amphisphaeriales</taxon>
        <taxon>Apiosporaceae</taxon>
        <taxon>Apiospora</taxon>
    </lineage>
</organism>
<protein>
    <recommendedName>
        <fullName evidence="4">Secreted protein</fullName>
    </recommendedName>
</protein>
<dbReference type="Proteomes" id="UP001480595">
    <property type="component" value="Unassembled WGS sequence"/>
</dbReference>
<evidence type="ECO:0008006" key="4">
    <source>
        <dbReference type="Google" id="ProtNLM"/>
    </source>
</evidence>
<evidence type="ECO:0000313" key="3">
    <source>
        <dbReference type="Proteomes" id="UP001480595"/>
    </source>
</evidence>
<feature type="chain" id="PRO_5047209156" description="Secreted protein" evidence="1">
    <location>
        <begin position="17"/>
        <end position="82"/>
    </location>
</feature>
<comment type="caution">
    <text evidence="2">The sequence shown here is derived from an EMBL/GenBank/DDBJ whole genome shotgun (WGS) entry which is preliminary data.</text>
</comment>
<proteinExistence type="predicted"/>
<evidence type="ECO:0000256" key="1">
    <source>
        <dbReference type="SAM" id="SignalP"/>
    </source>
</evidence>
<dbReference type="EMBL" id="JAQQWL010000011">
    <property type="protein sequence ID" value="KAK8050167.1"/>
    <property type="molecule type" value="Genomic_DNA"/>
</dbReference>
<dbReference type="GeneID" id="92096369"/>
<dbReference type="RefSeq" id="XP_066712416.1">
    <property type="nucleotide sequence ID" value="XM_066863306.1"/>
</dbReference>
<accession>A0ABR1TUG4</accession>
<reference evidence="2 3" key="1">
    <citation type="submission" date="2023-01" db="EMBL/GenBank/DDBJ databases">
        <title>Analysis of 21 Apiospora genomes using comparative genomics revels a genus with tremendous synthesis potential of carbohydrate active enzymes and secondary metabolites.</title>
        <authorList>
            <person name="Sorensen T."/>
        </authorList>
    </citation>
    <scope>NUCLEOTIDE SEQUENCE [LARGE SCALE GENOMIC DNA]</scope>
    <source>
        <strain evidence="2 3">CBS 135458</strain>
    </source>
</reference>
<name>A0ABR1TUG4_9PEZI</name>
<keyword evidence="1" id="KW-0732">Signal</keyword>
<sequence>MLVCRFLVGLAGSVTIADLSTRHARERRLHGHLRPLQRLTRGLCVAYCLYPLQERHYRARPAPSSSPSSLFWFAWTSLPSAP</sequence>
<feature type="signal peptide" evidence="1">
    <location>
        <begin position="1"/>
        <end position="16"/>
    </location>
</feature>
<evidence type="ECO:0000313" key="2">
    <source>
        <dbReference type="EMBL" id="KAK8050167.1"/>
    </source>
</evidence>